<dbReference type="Pfam" id="PF10988">
    <property type="entry name" value="DUF2807"/>
    <property type="match status" value="1"/>
</dbReference>
<keyword evidence="3" id="KW-1185">Reference proteome</keyword>
<dbReference type="InterPro" id="IPR021255">
    <property type="entry name" value="DUF2807"/>
</dbReference>
<reference evidence="2 3" key="1">
    <citation type="submission" date="2019-12" db="EMBL/GenBank/DDBJ databases">
        <authorList>
            <person name="Li J."/>
        </authorList>
    </citation>
    <scope>NUCLEOTIDE SEQUENCE [LARGE SCALE GENOMIC DNA]</scope>
    <source>
        <strain evidence="2 3">HL2-2</strain>
    </source>
</reference>
<dbReference type="EMBL" id="WOWS01000002">
    <property type="protein sequence ID" value="MUU77833.1"/>
    <property type="molecule type" value="Genomic_DNA"/>
</dbReference>
<evidence type="ECO:0000259" key="1">
    <source>
        <dbReference type="Pfam" id="PF10988"/>
    </source>
</evidence>
<accession>A0A6L6U6H5</accession>
<evidence type="ECO:0000313" key="3">
    <source>
        <dbReference type="Proteomes" id="UP000478208"/>
    </source>
</evidence>
<sequence length="247" mass="27568">MKKTIYILILLVFACNSEDANDCFQTSGEIIQQEIIVPNFTSILVNRDIELFITSAEDHKVTVETGENLINDVNVEVIDNQLILTDNNSCNFVRDYGITKIYVEAPNLTQIRSSTQYDISSTGILDYDDLTLLSEDFSDESDYTIGDFRLTVDSNSLNAVSNNLSFFYIDGIVDDLSIGFYAGVGRFEGENLIAQNVTVFQRSSNDMVVNPQQSLTGQIRGTGNLIAVNQPTVVDVERFYTGELIFD</sequence>
<proteinExistence type="predicted"/>
<name>A0A6L6U6H5_9FLAO</name>
<dbReference type="AlphaFoldDB" id="A0A6L6U6H5"/>
<dbReference type="RefSeq" id="WP_157362738.1">
    <property type="nucleotide sequence ID" value="NZ_WOWS01000002.1"/>
</dbReference>
<feature type="domain" description="Putative auto-transporter adhesin head GIN" evidence="1">
    <location>
        <begin position="39"/>
        <end position="231"/>
    </location>
</feature>
<evidence type="ECO:0000313" key="2">
    <source>
        <dbReference type="EMBL" id="MUU77833.1"/>
    </source>
</evidence>
<protein>
    <submittedName>
        <fullName evidence="2">DUF2807 domain-containing protein</fullName>
    </submittedName>
</protein>
<comment type="caution">
    <text evidence="2">The sequence shown here is derived from an EMBL/GenBank/DDBJ whole genome shotgun (WGS) entry which is preliminary data.</text>
</comment>
<organism evidence="2 3">
    <name type="scientific">Winogradskyella endarachnes</name>
    <dbReference type="NCBI Taxonomy" id="2681965"/>
    <lineage>
        <taxon>Bacteria</taxon>
        <taxon>Pseudomonadati</taxon>
        <taxon>Bacteroidota</taxon>
        <taxon>Flavobacteriia</taxon>
        <taxon>Flavobacteriales</taxon>
        <taxon>Flavobacteriaceae</taxon>
        <taxon>Winogradskyella</taxon>
    </lineage>
</organism>
<dbReference type="Gene3D" id="2.160.20.120">
    <property type="match status" value="1"/>
</dbReference>
<gene>
    <name evidence="2" type="ORF">GN138_05215</name>
</gene>
<dbReference type="Proteomes" id="UP000478208">
    <property type="component" value="Unassembled WGS sequence"/>
</dbReference>
<dbReference type="PROSITE" id="PS51257">
    <property type="entry name" value="PROKAR_LIPOPROTEIN"/>
    <property type="match status" value="1"/>
</dbReference>